<accession>A0A4U0WC44</accession>
<evidence type="ECO:0000256" key="1">
    <source>
        <dbReference type="SAM" id="Phobius"/>
    </source>
</evidence>
<dbReference type="PANTHER" id="PTHR35859:SF5">
    <property type="entry name" value="ION TRANSPORT DOMAIN-CONTAINING PROTEIN"/>
    <property type="match status" value="1"/>
</dbReference>
<keyword evidence="1" id="KW-1133">Transmembrane helix</keyword>
<organism evidence="2 3">
    <name type="scientific">Cryomyces minteri</name>
    <dbReference type="NCBI Taxonomy" id="331657"/>
    <lineage>
        <taxon>Eukaryota</taxon>
        <taxon>Fungi</taxon>
        <taxon>Dikarya</taxon>
        <taxon>Ascomycota</taxon>
        <taxon>Pezizomycotina</taxon>
        <taxon>Dothideomycetes</taxon>
        <taxon>Dothideomycetes incertae sedis</taxon>
        <taxon>Cryomyces</taxon>
    </lineage>
</organism>
<comment type="caution">
    <text evidence="2">The sequence shown here is derived from an EMBL/GenBank/DDBJ whole genome shotgun (WGS) entry which is preliminary data.</text>
</comment>
<dbReference type="STRING" id="331657.A0A4U0WC44"/>
<reference evidence="2 3" key="1">
    <citation type="submission" date="2017-03" db="EMBL/GenBank/DDBJ databases">
        <title>Genomes of endolithic fungi from Antarctica.</title>
        <authorList>
            <person name="Coleine C."/>
            <person name="Masonjones S."/>
            <person name="Stajich J.E."/>
        </authorList>
    </citation>
    <scope>NUCLEOTIDE SEQUENCE [LARGE SCALE GENOMIC DNA]</scope>
    <source>
        <strain evidence="2 3">CCFEE 5187</strain>
    </source>
</reference>
<keyword evidence="1" id="KW-0472">Membrane</keyword>
<name>A0A4U0WC44_9PEZI</name>
<evidence type="ECO:0000313" key="3">
    <source>
        <dbReference type="Proteomes" id="UP000308768"/>
    </source>
</evidence>
<evidence type="ECO:0000313" key="2">
    <source>
        <dbReference type="EMBL" id="TKA59948.1"/>
    </source>
</evidence>
<dbReference type="EMBL" id="NAJN01001924">
    <property type="protein sequence ID" value="TKA59948.1"/>
    <property type="molecule type" value="Genomic_DNA"/>
</dbReference>
<sequence>MIGLAQHNDHIIDTSFDILALEALFLIPRLCSLLSLIPYFGTLIPCLKEMTKDFIKFLSLVVILYLELDPAGSSAIEAHRLSRAAAKRTHSLAQDHTLSPRLPDIGVRAWAPIARRPSQDSVDLGLVDGWSRFFDGTACGVVDARTTRAVGIHLSASAAVLKLSAQVEELTNIVVAGQRSRHQSAESAEQ</sequence>
<dbReference type="OrthoDB" id="310870at2759"/>
<feature type="transmembrane region" description="Helical" evidence="1">
    <location>
        <begin position="26"/>
        <end position="47"/>
    </location>
</feature>
<proteinExistence type="predicted"/>
<keyword evidence="3" id="KW-1185">Reference proteome</keyword>
<dbReference type="AlphaFoldDB" id="A0A4U0WC44"/>
<keyword evidence="1" id="KW-0812">Transmembrane</keyword>
<protein>
    <submittedName>
        <fullName evidence="2">Uncharacterized protein</fullName>
    </submittedName>
</protein>
<gene>
    <name evidence="2" type="ORF">B0A49_11357</name>
</gene>
<dbReference type="InterPro" id="IPR052971">
    <property type="entry name" value="TRP_calcium_channel"/>
</dbReference>
<dbReference type="PANTHER" id="PTHR35859">
    <property type="entry name" value="NONSELECTIVE CATION CHANNEL PROTEIN"/>
    <property type="match status" value="1"/>
</dbReference>
<dbReference type="Proteomes" id="UP000308768">
    <property type="component" value="Unassembled WGS sequence"/>
</dbReference>